<feature type="transmembrane region" description="Helical" evidence="2">
    <location>
        <begin position="480"/>
        <end position="503"/>
    </location>
</feature>
<dbReference type="AlphaFoldDB" id="A0A1G5CCB7"/>
<dbReference type="OrthoDB" id="2067413at2"/>
<feature type="transmembrane region" description="Helical" evidence="2">
    <location>
        <begin position="355"/>
        <end position="373"/>
    </location>
</feature>
<dbReference type="EMBL" id="FMUR01000006">
    <property type="protein sequence ID" value="SCX99997.1"/>
    <property type="molecule type" value="Genomic_DNA"/>
</dbReference>
<feature type="transmembrane region" description="Helical" evidence="2">
    <location>
        <begin position="230"/>
        <end position="247"/>
    </location>
</feature>
<sequence length="890" mass="99384">MRKIIDRKTAYRAVLLLVALVTVLSIWPARLWTEVMDTSAGGDRIEEDKLVNFENFYSQKFVARYDRLSSVDIYISKMEKGRYIDVTVCDIGGRELIKTLVDTGDKELPGYVRATLEYNVEVGEEYILYVRGCRSKFDINLETVPENPEYVGSLYEHSAYSEGSGITEIPGMHIAAGYNYRIPISKKISLAIIAVIAAITAFLYGLIGLYFAKRPGRNGLITVEKCVKCVANPIAAVIYPALMIMVFPLKVFDVRAADIIFYEIGLIVAAGITFYAINHKAVKSELGISFIDGIASGDRVRYFLVMLSMAMGIWYSCACMNDDYDTFRHLSERKMAISFIVMMLLTFTAKEAFNVLNIVWLVVSGIGGVYYYNRNLFPESEADFTEKNTAIKYAVIIFMLSGLVAINLIKLLAGYINEKLNKNIRVNEERASVSRFGVFVYVFFVVLIVMRNGSWWGVALAATFSCLYLRGLVWKGRKDWLSILAGGLMLNFGISFVYCLMYRCFAGYVSGRYGFLFHTQTVTAEYLTVMGAVSAVLLAVKIVALPKDSGAKELIKTAWKELILFGVISVYAIFTVSRTAYISLFICAFCVLMSYKKRFGKILIAMIVSVVVCFSPVFTLQRIIPAMVGNPVLMANDDTDPFVRGGAAWGSTNYMCVERFVNLFAGKILGLDMGTYDYPHDVYNYDLETGKPLLDEYGDPIDETVEENESFGMTAPNADNMLASTQFTDAEAMMLLTAADGVENEAEEIEAEEGESEGESTLLDKLDSISNNRITIYRTYLKEMNLTGHTDQPILPDGMAAYHAHNTYLQVAYDSGVPAGIMFVVFVFGSIFVGFNYFKKNKDKQPLALIPFVIAIGFMVAGISESVFEFSYPMTPALMLSIFPLMQNNK</sequence>
<feature type="transmembrane region" description="Helical" evidence="2">
    <location>
        <begin position="188"/>
        <end position="210"/>
    </location>
</feature>
<organism evidence="3 4">
    <name type="scientific">Butyrivibrio hungatei</name>
    <dbReference type="NCBI Taxonomy" id="185008"/>
    <lineage>
        <taxon>Bacteria</taxon>
        <taxon>Bacillati</taxon>
        <taxon>Bacillota</taxon>
        <taxon>Clostridia</taxon>
        <taxon>Lachnospirales</taxon>
        <taxon>Lachnospiraceae</taxon>
        <taxon>Butyrivibrio</taxon>
    </lineage>
</organism>
<feature type="transmembrane region" description="Helical" evidence="2">
    <location>
        <begin position="259"/>
        <end position="278"/>
    </location>
</feature>
<dbReference type="Proteomes" id="UP000183047">
    <property type="component" value="Unassembled WGS sequence"/>
</dbReference>
<dbReference type="RefSeq" id="WP_083334489.1">
    <property type="nucleotide sequence ID" value="NZ_FMUR01000006.1"/>
</dbReference>
<dbReference type="GO" id="GO:0016874">
    <property type="term" value="F:ligase activity"/>
    <property type="evidence" value="ECO:0007669"/>
    <property type="project" value="UniProtKB-KW"/>
</dbReference>
<keyword evidence="1" id="KW-0175">Coiled coil</keyword>
<keyword evidence="2" id="KW-0472">Membrane</keyword>
<keyword evidence="2" id="KW-0812">Transmembrane</keyword>
<feature type="transmembrane region" description="Helical" evidence="2">
    <location>
        <begin position="816"/>
        <end position="835"/>
    </location>
</feature>
<feature type="coiled-coil region" evidence="1">
    <location>
        <begin position="732"/>
        <end position="759"/>
    </location>
</feature>
<protein>
    <submittedName>
        <fullName evidence="3">O-Antigen ligase</fullName>
    </submittedName>
</protein>
<keyword evidence="4" id="KW-1185">Reference proteome</keyword>
<evidence type="ECO:0000256" key="1">
    <source>
        <dbReference type="SAM" id="Coils"/>
    </source>
</evidence>
<evidence type="ECO:0000313" key="4">
    <source>
        <dbReference type="Proteomes" id="UP000183047"/>
    </source>
</evidence>
<feature type="transmembrane region" description="Helical" evidence="2">
    <location>
        <begin position="523"/>
        <end position="545"/>
    </location>
</feature>
<keyword evidence="3" id="KW-0436">Ligase</keyword>
<feature type="transmembrane region" description="Helical" evidence="2">
    <location>
        <begin position="393"/>
        <end position="413"/>
    </location>
</feature>
<feature type="transmembrane region" description="Helical" evidence="2">
    <location>
        <begin position="455"/>
        <end position="473"/>
    </location>
</feature>
<keyword evidence="2" id="KW-1133">Transmembrane helix</keyword>
<feature type="transmembrane region" description="Helical" evidence="2">
    <location>
        <begin position="847"/>
        <end position="864"/>
    </location>
</feature>
<evidence type="ECO:0000313" key="3">
    <source>
        <dbReference type="EMBL" id="SCX99997.1"/>
    </source>
</evidence>
<evidence type="ECO:0000256" key="2">
    <source>
        <dbReference type="SAM" id="Phobius"/>
    </source>
</evidence>
<proteinExistence type="predicted"/>
<feature type="transmembrane region" description="Helical" evidence="2">
    <location>
        <begin position="433"/>
        <end position="449"/>
    </location>
</feature>
<accession>A0A1G5CCB7</accession>
<name>A0A1G5CCB7_9FIRM</name>
<reference evidence="4" key="1">
    <citation type="submission" date="2016-10" db="EMBL/GenBank/DDBJ databases">
        <authorList>
            <person name="Varghese N."/>
            <person name="Submissions S."/>
        </authorList>
    </citation>
    <scope>NUCLEOTIDE SEQUENCE [LARGE SCALE GENOMIC DNA]</scope>
    <source>
        <strain evidence="4">XBD2006</strain>
    </source>
</reference>
<feature type="transmembrane region" description="Helical" evidence="2">
    <location>
        <begin position="602"/>
        <end position="624"/>
    </location>
</feature>
<gene>
    <name evidence="3" type="ORF">SAMN02910451_01044</name>
</gene>